<evidence type="ECO:0000313" key="2">
    <source>
        <dbReference type="EMBL" id="RIY02720.1"/>
    </source>
</evidence>
<dbReference type="SUPFAM" id="SSF50341">
    <property type="entry name" value="CheW-like"/>
    <property type="match status" value="1"/>
</dbReference>
<dbReference type="Gene3D" id="2.40.50.180">
    <property type="entry name" value="CheA-289, Domain 4"/>
    <property type="match status" value="1"/>
</dbReference>
<dbReference type="Gene3D" id="2.30.30.40">
    <property type="entry name" value="SH3 Domains"/>
    <property type="match status" value="1"/>
</dbReference>
<dbReference type="PROSITE" id="PS50851">
    <property type="entry name" value="CHEW"/>
    <property type="match status" value="1"/>
</dbReference>
<dbReference type="InterPro" id="IPR036061">
    <property type="entry name" value="CheW-like_dom_sf"/>
</dbReference>
<keyword evidence="3" id="KW-1185">Reference proteome</keyword>
<gene>
    <name evidence="2" type="ORF">D3218_05030</name>
</gene>
<proteinExistence type="predicted"/>
<dbReference type="EMBL" id="QYRN01000002">
    <property type="protein sequence ID" value="RIY02720.1"/>
    <property type="molecule type" value="Genomic_DNA"/>
</dbReference>
<dbReference type="Pfam" id="PF01584">
    <property type="entry name" value="CheW"/>
    <property type="match status" value="1"/>
</dbReference>
<dbReference type="RefSeq" id="WP_119538797.1">
    <property type="nucleotide sequence ID" value="NZ_QYRN01000002.1"/>
</dbReference>
<dbReference type="GO" id="GO:0006935">
    <property type="term" value="P:chemotaxis"/>
    <property type="evidence" value="ECO:0007669"/>
    <property type="project" value="InterPro"/>
</dbReference>
<dbReference type="Proteomes" id="UP000265750">
    <property type="component" value="Unassembled WGS sequence"/>
</dbReference>
<sequence length="163" mass="16965">MSHAIPAAGAPGAPPEDFLTVSLGEDLFALRVEAVHEVLDPPAVTRVPNAPDFAPGLVNVRGNIMPLVDLRCRLDMPPVADTASSRVVVSRVEVGGEGFLVAIKADAVHEVVALDRGAVEPVPENGTRWPLRFLSGVARHAGRIVVLVDLAVVLGADASPAHA</sequence>
<organism evidence="2 3">
    <name type="scientific">Aureimonas flava</name>
    <dbReference type="NCBI Taxonomy" id="2320271"/>
    <lineage>
        <taxon>Bacteria</taxon>
        <taxon>Pseudomonadati</taxon>
        <taxon>Pseudomonadota</taxon>
        <taxon>Alphaproteobacteria</taxon>
        <taxon>Hyphomicrobiales</taxon>
        <taxon>Aurantimonadaceae</taxon>
        <taxon>Aureimonas</taxon>
    </lineage>
</organism>
<dbReference type="InterPro" id="IPR002545">
    <property type="entry name" value="CheW-lke_dom"/>
</dbReference>
<dbReference type="GO" id="GO:0007165">
    <property type="term" value="P:signal transduction"/>
    <property type="evidence" value="ECO:0007669"/>
    <property type="project" value="InterPro"/>
</dbReference>
<dbReference type="PANTHER" id="PTHR22617">
    <property type="entry name" value="CHEMOTAXIS SENSOR HISTIDINE KINASE-RELATED"/>
    <property type="match status" value="1"/>
</dbReference>
<dbReference type="SMART" id="SM00260">
    <property type="entry name" value="CheW"/>
    <property type="match status" value="1"/>
</dbReference>
<dbReference type="GO" id="GO:0005829">
    <property type="term" value="C:cytosol"/>
    <property type="evidence" value="ECO:0007669"/>
    <property type="project" value="TreeGrafter"/>
</dbReference>
<evidence type="ECO:0000259" key="1">
    <source>
        <dbReference type="PROSITE" id="PS50851"/>
    </source>
</evidence>
<name>A0A3A1WR65_9HYPH</name>
<feature type="domain" description="CheW-like" evidence="1">
    <location>
        <begin position="15"/>
        <end position="159"/>
    </location>
</feature>
<dbReference type="PANTHER" id="PTHR22617:SF23">
    <property type="entry name" value="CHEMOTAXIS PROTEIN CHEW"/>
    <property type="match status" value="1"/>
</dbReference>
<dbReference type="InterPro" id="IPR039315">
    <property type="entry name" value="CheW"/>
</dbReference>
<dbReference type="AlphaFoldDB" id="A0A3A1WR65"/>
<accession>A0A3A1WR65</accession>
<dbReference type="OrthoDB" id="3291462at2"/>
<protein>
    <submittedName>
        <fullName evidence="2">Chemotaxis protein CheW</fullName>
    </submittedName>
</protein>
<evidence type="ECO:0000313" key="3">
    <source>
        <dbReference type="Proteomes" id="UP000265750"/>
    </source>
</evidence>
<comment type="caution">
    <text evidence="2">The sequence shown here is derived from an EMBL/GenBank/DDBJ whole genome shotgun (WGS) entry which is preliminary data.</text>
</comment>
<reference evidence="3" key="1">
    <citation type="submission" date="2018-09" db="EMBL/GenBank/DDBJ databases">
        <authorList>
            <person name="Tuo L."/>
        </authorList>
    </citation>
    <scope>NUCLEOTIDE SEQUENCE [LARGE SCALE GENOMIC DNA]</scope>
    <source>
        <strain evidence="3">M2BS4Y-1</strain>
    </source>
</reference>